<sequence>MFLNYLVLATLIVGARSQLDAVPVGFDTSRWAWVSNEDPLLAVIPGYFNRSSFDAPSAANVSDDRVAAINKHINQTNFVAYDPRFFNIIGPNATVRQLQKLAFQVHEAPCYVHDQSKLVFVEWGPPGGVNGSHDWHYVLDIESNNLAKVQTTPPTHNIHGCVYRNGKLHVVTDGGPNESAYLATIDPITWKRTTILNNYYERPFMSFNDIEIDDKGNYYLTDSRSGWGRDLNSYGVPTKPTLYFVNTTTMRAKELWYLEGNTNGVSLSPDGSTLYLSDTGASEVKPSRRNDQGQRDLWAFDLPTSSKTGEKLPVLTNRRLLARAIQYFYDGVRVSRNGWIFGAGGEVVDVLDPESGWVVGSIRLGGVGNDPVNIVFGDHEMWIVGKGGVWQVSNIQDILGKEL</sequence>
<feature type="chain" id="PRO_5012553649" description="SMP-30/Gluconolactonase/LRE-like region domain-containing protein" evidence="1">
    <location>
        <begin position="18"/>
        <end position="403"/>
    </location>
</feature>
<dbReference type="PANTHER" id="PTHR47064">
    <property type="entry name" value="PUTATIVE (AFU_ORTHOLOGUE AFUA_1G08990)-RELATED"/>
    <property type="match status" value="1"/>
</dbReference>
<evidence type="ECO:0000259" key="2">
    <source>
        <dbReference type="Pfam" id="PF08450"/>
    </source>
</evidence>
<evidence type="ECO:0000313" key="4">
    <source>
        <dbReference type="Proteomes" id="UP000193240"/>
    </source>
</evidence>
<proteinExistence type="predicted"/>
<dbReference type="AlphaFoldDB" id="A0A1Y2MB05"/>
<dbReference type="InterPro" id="IPR052988">
    <property type="entry name" value="Oryzine_lactonohydrolase"/>
</dbReference>
<dbReference type="Gene3D" id="2.120.10.30">
    <property type="entry name" value="TolB, C-terminal domain"/>
    <property type="match status" value="1"/>
</dbReference>
<dbReference type="InterPro" id="IPR011042">
    <property type="entry name" value="6-blade_b-propeller_TolB-like"/>
</dbReference>
<dbReference type="Proteomes" id="UP000193240">
    <property type="component" value="Unassembled WGS sequence"/>
</dbReference>
<reference evidence="3 4" key="1">
    <citation type="journal article" date="2017" name="Genome Announc.">
        <title>Genome sequence of the saprophytic ascomycete Epicoccum nigrum ICMP 19927 strain isolated from New Zealand.</title>
        <authorList>
            <person name="Fokin M."/>
            <person name="Fleetwood D."/>
            <person name="Weir B.S."/>
            <person name="Villas-Boas S.G."/>
        </authorList>
    </citation>
    <scope>NUCLEOTIDE SEQUENCE [LARGE SCALE GENOMIC DNA]</scope>
    <source>
        <strain evidence="3 4">ICMP 19927</strain>
    </source>
</reference>
<evidence type="ECO:0000256" key="1">
    <source>
        <dbReference type="SAM" id="SignalP"/>
    </source>
</evidence>
<keyword evidence="4" id="KW-1185">Reference proteome</keyword>
<name>A0A1Y2MB05_EPING</name>
<evidence type="ECO:0000313" key="3">
    <source>
        <dbReference type="EMBL" id="OSS53181.1"/>
    </source>
</evidence>
<dbReference type="OMA" id="GGVWHVK"/>
<dbReference type="PANTHER" id="PTHR47064:SF2">
    <property type="entry name" value="SMP-30_GLUCONOLACTONASE_LRE-LIKE REGION DOMAIN-CONTAINING PROTEIN-RELATED"/>
    <property type="match status" value="1"/>
</dbReference>
<gene>
    <name evidence="3" type="ORF">B5807_02530</name>
</gene>
<dbReference type="EMBL" id="KZ107839">
    <property type="protein sequence ID" value="OSS53181.1"/>
    <property type="molecule type" value="Genomic_DNA"/>
</dbReference>
<feature type="domain" description="SMP-30/Gluconolactonase/LRE-like region" evidence="2">
    <location>
        <begin position="155"/>
        <end position="380"/>
    </location>
</feature>
<dbReference type="InterPro" id="IPR013658">
    <property type="entry name" value="SGL"/>
</dbReference>
<accession>A0A1Y2MB05</accession>
<keyword evidence="1" id="KW-0732">Signal</keyword>
<dbReference type="Pfam" id="PF08450">
    <property type="entry name" value="SGL"/>
    <property type="match status" value="1"/>
</dbReference>
<dbReference type="STRING" id="105696.A0A1Y2MB05"/>
<feature type="signal peptide" evidence="1">
    <location>
        <begin position="1"/>
        <end position="17"/>
    </location>
</feature>
<dbReference type="SUPFAM" id="SSF63829">
    <property type="entry name" value="Calcium-dependent phosphotriesterase"/>
    <property type="match status" value="1"/>
</dbReference>
<dbReference type="InParanoid" id="A0A1Y2MB05"/>
<organism evidence="3 4">
    <name type="scientific">Epicoccum nigrum</name>
    <name type="common">Soil fungus</name>
    <name type="synonym">Epicoccum purpurascens</name>
    <dbReference type="NCBI Taxonomy" id="105696"/>
    <lineage>
        <taxon>Eukaryota</taxon>
        <taxon>Fungi</taxon>
        <taxon>Dikarya</taxon>
        <taxon>Ascomycota</taxon>
        <taxon>Pezizomycotina</taxon>
        <taxon>Dothideomycetes</taxon>
        <taxon>Pleosporomycetidae</taxon>
        <taxon>Pleosporales</taxon>
        <taxon>Pleosporineae</taxon>
        <taxon>Didymellaceae</taxon>
        <taxon>Epicoccum</taxon>
    </lineage>
</organism>
<protein>
    <recommendedName>
        <fullName evidence="2">SMP-30/Gluconolactonase/LRE-like region domain-containing protein</fullName>
    </recommendedName>
</protein>